<reference evidence="1" key="1">
    <citation type="submission" date="2021-01" db="EMBL/GenBank/DDBJ databases">
        <title>Whole genome shotgun sequence of Sinosporangium siamense NBRC 109515.</title>
        <authorList>
            <person name="Komaki H."/>
            <person name="Tamura T."/>
        </authorList>
    </citation>
    <scope>NUCLEOTIDE SEQUENCE</scope>
    <source>
        <strain evidence="1">NBRC 109515</strain>
    </source>
</reference>
<dbReference type="EMBL" id="BOOW01000032">
    <property type="protein sequence ID" value="GII95044.1"/>
    <property type="molecule type" value="Genomic_DNA"/>
</dbReference>
<comment type="caution">
    <text evidence="1">The sequence shown here is derived from an EMBL/GenBank/DDBJ whole genome shotgun (WGS) entry which is preliminary data.</text>
</comment>
<sequence length="151" mass="17148">MPSDIRRHRTFAEKVEEHFGFLRAEFGFLGPEEDAGAFLFDRPDFRVELLRDPRTDDVFLLLWRIGAKHELPAEEGPVKRPWVREDLADAAARFLPGTPIRYSVTGRTRHCLDRSLTGQAEVLVQVLQVLGVRAPQTDGDSRAKTERGRPG</sequence>
<evidence type="ECO:0000313" key="2">
    <source>
        <dbReference type="Proteomes" id="UP000606172"/>
    </source>
</evidence>
<dbReference type="RefSeq" id="WP_204030093.1">
    <property type="nucleotide sequence ID" value="NZ_BOOW01000032.1"/>
</dbReference>
<keyword evidence="2" id="KW-1185">Reference proteome</keyword>
<accession>A0A919VEE3</accession>
<protein>
    <submittedName>
        <fullName evidence="1">Uncharacterized protein</fullName>
    </submittedName>
</protein>
<name>A0A919VEE3_9ACTN</name>
<evidence type="ECO:0000313" key="1">
    <source>
        <dbReference type="EMBL" id="GII95044.1"/>
    </source>
</evidence>
<organism evidence="1 2">
    <name type="scientific">Sinosporangium siamense</name>
    <dbReference type="NCBI Taxonomy" id="1367973"/>
    <lineage>
        <taxon>Bacteria</taxon>
        <taxon>Bacillati</taxon>
        <taxon>Actinomycetota</taxon>
        <taxon>Actinomycetes</taxon>
        <taxon>Streptosporangiales</taxon>
        <taxon>Streptosporangiaceae</taxon>
        <taxon>Sinosporangium</taxon>
    </lineage>
</organism>
<proteinExistence type="predicted"/>
<dbReference type="Proteomes" id="UP000606172">
    <property type="component" value="Unassembled WGS sequence"/>
</dbReference>
<dbReference type="AlphaFoldDB" id="A0A919VEE3"/>
<gene>
    <name evidence="1" type="ORF">Ssi02_52750</name>
</gene>